<dbReference type="Proteomes" id="UP001055167">
    <property type="component" value="Unassembled WGS sequence"/>
</dbReference>
<dbReference type="Pfam" id="PF01272">
    <property type="entry name" value="GreA_GreB"/>
    <property type="match status" value="1"/>
</dbReference>
<reference evidence="2" key="2">
    <citation type="submission" date="2021-08" db="EMBL/GenBank/DDBJ databases">
        <authorList>
            <person name="Tani A."/>
            <person name="Ola A."/>
            <person name="Ogura Y."/>
            <person name="Katsura K."/>
            <person name="Hayashi T."/>
        </authorList>
    </citation>
    <scope>NUCLEOTIDE SEQUENCE</scope>
    <source>
        <strain evidence="2">KCTC 52305</strain>
    </source>
</reference>
<evidence type="ECO:0000313" key="3">
    <source>
        <dbReference type="Proteomes" id="UP001055167"/>
    </source>
</evidence>
<evidence type="ECO:0000259" key="1">
    <source>
        <dbReference type="Pfam" id="PF01272"/>
    </source>
</evidence>
<dbReference type="InterPro" id="IPR001437">
    <property type="entry name" value="Tscrpt_elong_fac_GreA/B_C"/>
</dbReference>
<dbReference type="InterPro" id="IPR023459">
    <property type="entry name" value="Tscrpt_elong_fac_GreA/B_fam"/>
</dbReference>
<name>A0ABQ4QX45_9HYPH</name>
<dbReference type="RefSeq" id="WP_128560760.1">
    <property type="nucleotide sequence ID" value="NZ_BPQH01000005.1"/>
</dbReference>
<keyword evidence="2" id="KW-0251">Elongation factor</keyword>
<reference evidence="2" key="1">
    <citation type="journal article" date="2021" name="Front. Microbiol.">
        <title>Comprehensive Comparative Genomics and Phenotyping of Methylobacterium Species.</title>
        <authorList>
            <person name="Alessa O."/>
            <person name="Ogura Y."/>
            <person name="Fujitani Y."/>
            <person name="Takami H."/>
            <person name="Hayashi T."/>
            <person name="Sahin N."/>
            <person name="Tani A."/>
        </authorList>
    </citation>
    <scope>NUCLEOTIDE SEQUENCE</scope>
    <source>
        <strain evidence="2">KCTC 52305</strain>
    </source>
</reference>
<keyword evidence="3" id="KW-1185">Reference proteome</keyword>
<proteinExistence type="predicted"/>
<keyword evidence="2" id="KW-0648">Protein biosynthesis</keyword>
<dbReference type="PANTHER" id="PTHR30437">
    <property type="entry name" value="TRANSCRIPTION ELONGATION FACTOR GREA"/>
    <property type="match status" value="1"/>
</dbReference>
<accession>A0ABQ4QX45</accession>
<sequence>MSIAFVREREGGEAFEDLPDRPVSPHPNFVTPEGLALIDAELDRLHTEHAGLSPDDKASLARVNRDLRYWTARRNSAQVVEQAPGDVVHFGSTVTIARDGGAEQIFRIVGEDEADPARGTIAYVAPLARALTGKQAGDTVTVAGHDSEIIAVR</sequence>
<evidence type="ECO:0000313" key="2">
    <source>
        <dbReference type="EMBL" id="GJD49206.1"/>
    </source>
</evidence>
<dbReference type="EMBL" id="BPQH01000005">
    <property type="protein sequence ID" value="GJD49206.1"/>
    <property type="molecule type" value="Genomic_DNA"/>
</dbReference>
<dbReference type="Gene3D" id="3.10.50.30">
    <property type="entry name" value="Transcription elongation factor, GreA/GreB, C-terminal domain"/>
    <property type="match status" value="1"/>
</dbReference>
<organism evidence="2 3">
    <name type="scientific">Methylobacterium crusticola</name>
    <dbReference type="NCBI Taxonomy" id="1697972"/>
    <lineage>
        <taxon>Bacteria</taxon>
        <taxon>Pseudomonadati</taxon>
        <taxon>Pseudomonadota</taxon>
        <taxon>Alphaproteobacteria</taxon>
        <taxon>Hyphomicrobiales</taxon>
        <taxon>Methylobacteriaceae</taxon>
        <taxon>Methylobacterium</taxon>
    </lineage>
</organism>
<dbReference type="NCBIfam" id="NF004973">
    <property type="entry name" value="PRK06342.1"/>
    <property type="match status" value="1"/>
</dbReference>
<dbReference type="SUPFAM" id="SSF54534">
    <property type="entry name" value="FKBP-like"/>
    <property type="match status" value="1"/>
</dbReference>
<gene>
    <name evidence="2" type="primary">greB</name>
    <name evidence="2" type="ORF">OPKNFCMD_1936</name>
</gene>
<protein>
    <submittedName>
        <fullName evidence="2">Transcription elongation factor GreB</fullName>
    </submittedName>
</protein>
<dbReference type="GO" id="GO:0003746">
    <property type="term" value="F:translation elongation factor activity"/>
    <property type="evidence" value="ECO:0007669"/>
    <property type="project" value="UniProtKB-KW"/>
</dbReference>
<feature type="domain" description="Transcription elongation factor GreA/GreB C-terminal" evidence="1">
    <location>
        <begin position="84"/>
        <end position="147"/>
    </location>
</feature>
<dbReference type="PANTHER" id="PTHR30437:SF6">
    <property type="entry name" value="TRANSCRIPTION ELONGATION FACTOR GREB"/>
    <property type="match status" value="1"/>
</dbReference>
<comment type="caution">
    <text evidence="2">The sequence shown here is derived from an EMBL/GenBank/DDBJ whole genome shotgun (WGS) entry which is preliminary data.</text>
</comment>
<dbReference type="InterPro" id="IPR036953">
    <property type="entry name" value="GreA/GreB_C_sf"/>
</dbReference>